<evidence type="ECO:0000313" key="1">
    <source>
        <dbReference type="EMBL" id="CUS41934.1"/>
    </source>
</evidence>
<evidence type="ECO:0008006" key="2">
    <source>
        <dbReference type="Google" id="ProtNLM"/>
    </source>
</evidence>
<dbReference type="EMBL" id="CZQC01000058">
    <property type="protein sequence ID" value="CUS41934.1"/>
    <property type="molecule type" value="Genomic_DNA"/>
</dbReference>
<name>A0A160TFC3_9ZZZZ</name>
<proteinExistence type="predicted"/>
<dbReference type="AlphaFoldDB" id="A0A160TFC3"/>
<accession>A0A160TFC3</accession>
<reference evidence="1" key="1">
    <citation type="submission" date="2015-10" db="EMBL/GenBank/DDBJ databases">
        <authorList>
            <person name="Gilbert D.G."/>
        </authorList>
    </citation>
    <scope>NUCLEOTIDE SEQUENCE</scope>
</reference>
<organism evidence="1">
    <name type="scientific">hydrothermal vent metagenome</name>
    <dbReference type="NCBI Taxonomy" id="652676"/>
    <lineage>
        <taxon>unclassified sequences</taxon>
        <taxon>metagenomes</taxon>
        <taxon>ecological metagenomes</taxon>
    </lineage>
</organism>
<dbReference type="InterPro" id="IPR038404">
    <property type="entry name" value="TRAP_DctP_sf"/>
</dbReference>
<dbReference type="InterPro" id="IPR045758">
    <property type="entry name" value="AdeT1/2"/>
</dbReference>
<sequence length="375" mass="41345">MKRLITTAACAIATCVAAMTHAAPLSEAKRAELSAHAMDQSLPIEERVATIKKLYPDMLNADGTTPTRTICVWDIVGKTGPIYNAAVDQQARMLGWGVDVKLEAYTSESVLAEDLKAGQCDAALFTGLRARLFNKFTGTIDSIGAVPSSAHMKLLMRVLTDPKNADRMVDGQYVVMGYAPLGAAYIFVNDRAINTLAKAAGKRVAVMDYDLVQAEMVQQIGANPVPTSMISAGGKFNNNNVDVLPAPLVAYNIMELYKGIGDTGGIVNYPFSQLTLQLIGRAERFPNELAQLVREDFLKRYDDLEQIVNQQIGDIPESAFIEISDDDKAEYQVMMQEARIQLRDRGYYDPYMLTLQRKVRCKFEPAHFECANPVE</sequence>
<gene>
    <name evidence="1" type="ORF">MGWOODY_Tha2982</name>
</gene>
<protein>
    <recommendedName>
        <fullName evidence="2">AdeT</fullName>
    </recommendedName>
</protein>
<dbReference type="Gene3D" id="3.40.190.170">
    <property type="entry name" value="Bacterial extracellular solute-binding protein, family 7"/>
    <property type="match status" value="1"/>
</dbReference>
<dbReference type="Pfam" id="PF19582">
    <property type="entry name" value="AdeT1_2"/>
    <property type="match status" value="1"/>
</dbReference>